<accession>A0A199NUE4</accession>
<dbReference type="InterPro" id="IPR023214">
    <property type="entry name" value="HAD_sf"/>
</dbReference>
<dbReference type="Gene3D" id="1.10.150.240">
    <property type="entry name" value="Putative phosphatase, domain 2"/>
    <property type="match status" value="1"/>
</dbReference>
<dbReference type="SFLD" id="SFLDS00003">
    <property type="entry name" value="Haloacid_Dehalogenase"/>
    <property type="match status" value="1"/>
</dbReference>
<gene>
    <name evidence="1" type="ORF">AN277_0204075</name>
</gene>
<protein>
    <submittedName>
        <fullName evidence="1">Phosphoglycolate phosphatase</fullName>
    </submittedName>
</protein>
<dbReference type="Proteomes" id="UP000053171">
    <property type="component" value="Unassembled WGS sequence"/>
</dbReference>
<dbReference type="PANTHER" id="PTHR18901:SF38">
    <property type="entry name" value="PSEUDOURIDINE-5'-PHOSPHATASE"/>
    <property type="match status" value="1"/>
</dbReference>
<dbReference type="PRINTS" id="PR00413">
    <property type="entry name" value="HADHALOGNASE"/>
</dbReference>
<keyword evidence="2" id="KW-1185">Reference proteome</keyword>
<dbReference type="Pfam" id="PF13419">
    <property type="entry name" value="HAD_2"/>
    <property type="match status" value="1"/>
</dbReference>
<reference evidence="1" key="1">
    <citation type="submission" date="2016-06" db="EMBL/GenBank/DDBJ databases">
        <title>Identification of putative biosynthetic pathways for the production of bioactive secondary metabolites by the marine actinomycete Kocuria kristinae RUTW2-3.</title>
        <authorList>
            <person name="Waterworth S.C."/>
            <person name="Walmsley T.A."/>
            <person name="Matongo T."/>
            <person name="Davies-Coleman M.T."/>
            <person name="Dorrington R.A."/>
        </authorList>
    </citation>
    <scope>NUCLEOTIDE SEQUENCE [LARGE SCALE GENOMIC DNA]</scope>
    <source>
        <strain evidence="1">RUTW2-3</strain>
    </source>
</reference>
<sequence>MTDQRRSVSGSPAPSTALPEAVLFDHDGTLVDTEPVWARAKEEVAAEFDAVWTEQDTLACLGQPMSMTVDRLRELGVRLSPEEIVRRLAATGQQVVAQEGIGFLPGIEPLLREVAAAGIPAAIVTNATTEIARVTASRAPEGLFRTVIGDEDVQQPKPDPQPYLLAAERLGVDITRCVVVEDSPSGVAAAHAAGARVVVVPGMQPVPDGAGDARAEHEQLSLATLRSVFA</sequence>
<dbReference type="InterPro" id="IPR036412">
    <property type="entry name" value="HAD-like_sf"/>
</dbReference>
<dbReference type="PANTHER" id="PTHR18901">
    <property type="entry name" value="2-DEOXYGLUCOSE-6-PHOSPHATE PHOSPHATASE 2"/>
    <property type="match status" value="1"/>
</dbReference>
<organism evidence="1 2">
    <name type="scientific">Rothia kristinae</name>
    <dbReference type="NCBI Taxonomy" id="37923"/>
    <lineage>
        <taxon>Bacteria</taxon>
        <taxon>Bacillati</taxon>
        <taxon>Actinomycetota</taxon>
        <taxon>Actinomycetes</taxon>
        <taxon>Micrococcales</taxon>
        <taxon>Micrococcaceae</taxon>
        <taxon>Rothia</taxon>
    </lineage>
</organism>
<name>A0A199NUE4_9MICC</name>
<dbReference type="InterPro" id="IPR041492">
    <property type="entry name" value="HAD_2"/>
</dbReference>
<evidence type="ECO:0000313" key="1">
    <source>
        <dbReference type="EMBL" id="OAX52326.1"/>
    </source>
</evidence>
<dbReference type="InterPro" id="IPR006439">
    <property type="entry name" value="HAD-SF_hydro_IA"/>
</dbReference>
<dbReference type="NCBIfam" id="TIGR01509">
    <property type="entry name" value="HAD-SF-IA-v3"/>
    <property type="match status" value="1"/>
</dbReference>
<proteinExistence type="predicted"/>
<evidence type="ECO:0000313" key="2">
    <source>
        <dbReference type="Proteomes" id="UP000053171"/>
    </source>
</evidence>
<dbReference type="RefSeq" id="WP_064725152.1">
    <property type="nucleotide sequence ID" value="NZ_JADPWM010000004.1"/>
</dbReference>
<dbReference type="Gene3D" id="3.40.50.1000">
    <property type="entry name" value="HAD superfamily/HAD-like"/>
    <property type="match status" value="1"/>
</dbReference>
<dbReference type="SUPFAM" id="SSF56784">
    <property type="entry name" value="HAD-like"/>
    <property type="match status" value="1"/>
</dbReference>
<dbReference type="InterPro" id="IPR023198">
    <property type="entry name" value="PGP-like_dom2"/>
</dbReference>
<dbReference type="EMBL" id="LJBJ02000005">
    <property type="protein sequence ID" value="OAX52326.1"/>
    <property type="molecule type" value="Genomic_DNA"/>
</dbReference>
<dbReference type="SFLD" id="SFLDG01129">
    <property type="entry name" value="C1.5:_HAD__Beta-PGM__Phosphata"/>
    <property type="match status" value="1"/>
</dbReference>
<dbReference type="NCBIfam" id="TIGR01549">
    <property type="entry name" value="HAD-SF-IA-v1"/>
    <property type="match status" value="1"/>
</dbReference>
<comment type="caution">
    <text evidence="1">The sequence shown here is derived from an EMBL/GenBank/DDBJ whole genome shotgun (WGS) entry which is preliminary data.</text>
</comment>
<dbReference type="CDD" id="cd07505">
    <property type="entry name" value="HAD_BPGM-like"/>
    <property type="match status" value="1"/>
</dbReference>
<dbReference type="AlphaFoldDB" id="A0A199NUE4"/>